<dbReference type="Proteomes" id="UP000192596">
    <property type="component" value="Unassembled WGS sequence"/>
</dbReference>
<dbReference type="STRING" id="1507870.A0A1V8TK20"/>
<dbReference type="InParanoid" id="A0A1V8TK20"/>
<evidence type="ECO:0000256" key="3">
    <source>
        <dbReference type="SAM" id="MobiDB-lite"/>
    </source>
</evidence>
<dbReference type="GO" id="GO:0005634">
    <property type="term" value="C:nucleus"/>
    <property type="evidence" value="ECO:0007669"/>
    <property type="project" value="UniProtKB-SubCell"/>
</dbReference>
<proteinExistence type="predicted"/>
<dbReference type="InterPro" id="IPR021858">
    <property type="entry name" value="Fun_TF"/>
</dbReference>
<evidence type="ECO:0000313" key="4">
    <source>
        <dbReference type="EMBL" id="OQO11730.1"/>
    </source>
</evidence>
<keyword evidence="5" id="KW-1185">Reference proteome</keyword>
<accession>A0A1V8TK20</accession>
<evidence type="ECO:0000256" key="1">
    <source>
        <dbReference type="ARBA" id="ARBA00004123"/>
    </source>
</evidence>
<dbReference type="AlphaFoldDB" id="A0A1V8TK20"/>
<feature type="compositionally biased region" description="Polar residues" evidence="3">
    <location>
        <begin position="57"/>
        <end position="76"/>
    </location>
</feature>
<organism evidence="4 5">
    <name type="scientific">Cryoendolithus antarcticus</name>
    <dbReference type="NCBI Taxonomy" id="1507870"/>
    <lineage>
        <taxon>Eukaryota</taxon>
        <taxon>Fungi</taxon>
        <taxon>Dikarya</taxon>
        <taxon>Ascomycota</taxon>
        <taxon>Pezizomycotina</taxon>
        <taxon>Dothideomycetes</taxon>
        <taxon>Dothideomycetidae</taxon>
        <taxon>Cladosporiales</taxon>
        <taxon>Cladosporiaceae</taxon>
        <taxon>Cryoendolithus</taxon>
    </lineage>
</organism>
<feature type="region of interest" description="Disordered" evidence="3">
    <location>
        <begin position="239"/>
        <end position="271"/>
    </location>
</feature>
<keyword evidence="2" id="KW-0539">Nucleus</keyword>
<evidence type="ECO:0008006" key="6">
    <source>
        <dbReference type="Google" id="ProtNLM"/>
    </source>
</evidence>
<comment type="subcellular location">
    <subcellularLocation>
        <location evidence="1">Nucleus</location>
    </subcellularLocation>
</comment>
<feature type="compositionally biased region" description="Basic and acidic residues" evidence="3">
    <location>
        <begin position="255"/>
        <end position="266"/>
    </location>
</feature>
<evidence type="ECO:0000313" key="5">
    <source>
        <dbReference type="Proteomes" id="UP000192596"/>
    </source>
</evidence>
<dbReference type="Pfam" id="PF11951">
    <property type="entry name" value="Fungal_trans_2"/>
    <property type="match status" value="1"/>
</dbReference>
<dbReference type="GO" id="GO:0003700">
    <property type="term" value="F:DNA-binding transcription factor activity"/>
    <property type="evidence" value="ECO:0007669"/>
    <property type="project" value="TreeGrafter"/>
</dbReference>
<dbReference type="PANTHER" id="PTHR37534:SF49">
    <property type="entry name" value="LYSINE BIOSYNTHESIS REGULATORY PROTEIN LYS14"/>
    <property type="match status" value="1"/>
</dbReference>
<reference evidence="5" key="1">
    <citation type="submission" date="2017-03" db="EMBL/GenBank/DDBJ databases">
        <title>Genomes of endolithic fungi from Antarctica.</title>
        <authorList>
            <person name="Coleine C."/>
            <person name="Masonjones S."/>
            <person name="Stajich J.E."/>
        </authorList>
    </citation>
    <scope>NUCLEOTIDE SEQUENCE [LARGE SCALE GENOMIC DNA]</scope>
    <source>
        <strain evidence="5">CCFEE 5527</strain>
    </source>
</reference>
<evidence type="ECO:0000256" key="2">
    <source>
        <dbReference type="ARBA" id="ARBA00023242"/>
    </source>
</evidence>
<dbReference type="OrthoDB" id="508119at2759"/>
<comment type="caution">
    <text evidence="4">The sequence shown here is derived from an EMBL/GenBank/DDBJ whole genome shotgun (WGS) entry which is preliminary data.</text>
</comment>
<name>A0A1V8TK20_9PEZI</name>
<dbReference type="GO" id="GO:0000976">
    <property type="term" value="F:transcription cis-regulatory region binding"/>
    <property type="evidence" value="ECO:0007669"/>
    <property type="project" value="TreeGrafter"/>
</dbReference>
<dbReference type="GO" id="GO:0045944">
    <property type="term" value="P:positive regulation of transcription by RNA polymerase II"/>
    <property type="evidence" value="ECO:0007669"/>
    <property type="project" value="TreeGrafter"/>
</dbReference>
<sequence>MPLLDADVTTWDFNDLIWHDTAFLDHSTDWLNDFQPGSDISTSGSANRQASIPHGSVRSTSNNAVVQSATSPTSSVEGSHTLVEYFLASDVPPILATVEVGPRWTSCKMLFASLASTSPMARNAITAFSALQIARQSSDGRSNHQSLYQKASRQLSQLVVATQQDFVACAVDLPAALATVFFLSYCDLLTNKVDNAHGLFKDALSLLQCHKARNLTLVEKRLVSWIRLVDGRASSAGGDGSFLSGTDGNAYSPEAHQRSAEDDKTRSSAPQDADVEIQEILFDILYAPGLAFYQQVQSIMARVSNIDPWHRSRGTVEDETQVMATAAEILTDLRDLERKRPPLMDFAVAGTLTERHVTQHIATAITRSYRTYWANFEAGFIHLHRVAHKHLPPTPDVLRARATIKKVVRLFEQSSEALPTNFIWPLLMACCEEDDFEDRAWMIRAIRSMQAFACNAQPIADVLEEVHKRQDTTKVRADVRQVSMDMFNMSFAVV</sequence>
<dbReference type="PANTHER" id="PTHR37534">
    <property type="entry name" value="TRANSCRIPTIONAL ACTIVATOR PROTEIN UGA3"/>
    <property type="match status" value="1"/>
</dbReference>
<gene>
    <name evidence="4" type="ORF">B0A48_03457</name>
</gene>
<feature type="compositionally biased region" description="Polar residues" evidence="3">
    <location>
        <begin position="41"/>
        <end position="50"/>
    </location>
</feature>
<protein>
    <recommendedName>
        <fullName evidence="6">Transcription factor domain-containing protein</fullName>
    </recommendedName>
</protein>
<dbReference type="EMBL" id="NAJO01000006">
    <property type="protein sequence ID" value="OQO11730.1"/>
    <property type="molecule type" value="Genomic_DNA"/>
</dbReference>
<feature type="region of interest" description="Disordered" evidence="3">
    <location>
        <begin position="41"/>
        <end position="76"/>
    </location>
</feature>